<reference evidence="2" key="1">
    <citation type="journal article" date="2019" name="Int. J. Syst. Evol. Microbiol.">
        <title>The Global Catalogue of Microorganisms (GCM) 10K type strain sequencing project: providing services to taxonomists for standard genome sequencing and annotation.</title>
        <authorList>
            <consortium name="The Broad Institute Genomics Platform"/>
            <consortium name="The Broad Institute Genome Sequencing Center for Infectious Disease"/>
            <person name="Wu L."/>
            <person name="Ma J."/>
        </authorList>
    </citation>
    <scope>NUCLEOTIDE SEQUENCE [LARGE SCALE GENOMIC DNA]</scope>
    <source>
        <strain evidence="2">JCM 16545</strain>
    </source>
</reference>
<dbReference type="RefSeq" id="WP_377094718.1">
    <property type="nucleotide sequence ID" value="NZ_JBHSJM010000001.1"/>
</dbReference>
<organism evidence="1 2">
    <name type="scientific">Rubritalea spongiae</name>
    <dbReference type="NCBI Taxonomy" id="430797"/>
    <lineage>
        <taxon>Bacteria</taxon>
        <taxon>Pseudomonadati</taxon>
        <taxon>Verrucomicrobiota</taxon>
        <taxon>Verrucomicrobiia</taxon>
        <taxon>Verrucomicrobiales</taxon>
        <taxon>Rubritaleaceae</taxon>
        <taxon>Rubritalea</taxon>
    </lineage>
</organism>
<gene>
    <name evidence="1" type="ORF">ACFSQZ_03775</name>
</gene>
<name>A0ABW5E128_9BACT</name>
<dbReference type="Proteomes" id="UP001597297">
    <property type="component" value="Unassembled WGS sequence"/>
</dbReference>
<sequence length="232" mass="25633">MKSNAPNSCSFKQLVNQFPADVAAQLFELIQSAYDRKDQFLMENRDICGPNVVYLAGNVRWHALENAVYDAVSLNKIRGSVEWRNAGNSGLKYLDYRVDGYSVTFAHASKLDQLPKHSKYRSVRAASMKEEVLFPELFPEAEVELSDGDTGLINLVMAYGEASSRFAQLILLGTQAGETVARSFGANIALFANNVDLDETADKSNEVAPIEKITLGNVELRVNDGDEEEKTS</sequence>
<evidence type="ECO:0000313" key="2">
    <source>
        <dbReference type="Proteomes" id="UP001597297"/>
    </source>
</evidence>
<comment type="caution">
    <text evidence="1">The sequence shown here is derived from an EMBL/GenBank/DDBJ whole genome shotgun (WGS) entry which is preliminary data.</text>
</comment>
<protein>
    <submittedName>
        <fullName evidence="1">Uncharacterized protein</fullName>
    </submittedName>
</protein>
<proteinExistence type="predicted"/>
<keyword evidence="2" id="KW-1185">Reference proteome</keyword>
<accession>A0ABW5E128</accession>
<dbReference type="EMBL" id="JBHUJC010000011">
    <property type="protein sequence ID" value="MFD2275580.1"/>
    <property type="molecule type" value="Genomic_DNA"/>
</dbReference>
<evidence type="ECO:0000313" key="1">
    <source>
        <dbReference type="EMBL" id="MFD2275580.1"/>
    </source>
</evidence>